<evidence type="ECO:0008006" key="3">
    <source>
        <dbReference type="Google" id="ProtNLM"/>
    </source>
</evidence>
<reference evidence="1 2" key="1">
    <citation type="submission" date="2017-02" db="EMBL/GenBank/DDBJ databases">
        <title>Natronthermophilus aegyptiacus gen. nov.,sp. nov., an aerobic, extremely halophilic alkalithermophilic archaeon isolated from the athalassohaline Wadi An Natrun, Egypt.</title>
        <authorList>
            <person name="Zhao B."/>
        </authorList>
    </citation>
    <scope>NUCLEOTIDE SEQUENCE [LARGE SCALE GENOMIC DNA]</scope>
    <source>
        <strain evidence="1 2">CGMCC 1.3597</strain>
    </source>
</reference>
<sequence length="174" mass="19456">MIGLARGTVELCEYHAEWKHRYEDERARLEAIAGEHINSIEHVGSTAIEGMPAKPVIDMLATVDEPESADALRPLLEENGYEYRPTDDVAGRLFFAKGPQTNRTHYLSVTERESTVSEETLVFRDYMRTHPVAAAEYAALKRELAATYPADRESYTDAKSTFVAAVLECAMNGE</sequence>
<dbReference type="InterPro" id="IPR007344">
    <property type="entry name" value="GrpB/CoaE"/>
</dbReference>
<dbReference type="OrthoDB" id="330317at2157"/>
<proteinExistence type="predicted"/>
<evidence type="ECO:0000313" key="1">
    <source>
        <dbReference type="EMBL" id="OVE85945.1"/>
    </source>
</evidence>
<comment type="caution">
    <text evidence="1">The sequence shown here is derived from an EMBL/GenBank/DDBJ whole genome shotgun (WGS) entry which is preliminary data.</text>
</comment>
<name>A0A202ECK1_9EURY</name>
<dbReference type="PANTHER" id="PTHR34822:SF1">
    <property type="entry name" value="GRPB FAMILY PROTEIN"/>
    <property type="match status" value="1"/>
</dbReference>
<dbReference type="AlphaFoldDB" id="A0A202ECK1"/>
<dbReference type="Gene3D" id="3.30.460.10">
    <property type="entry name" value="Beta Polymerase, domain 2"/>
    <property type="match status" value="1"/>
</dbReference>
<dbReference type="SUPFAM" id="SSF81301">
    <property type="entry name" value="Nucleotidyltransferase"/>
    <property type="match status" value="1"/>
</dbReference>
<protein>
    <recommendedName>
        <fullName evidence="3">GrpB family protein</fullName>
    </recommendedName>
</protein>
<dbReference type="Proteomes" id="UP000196084">
    <property type="component" value="Unassembled WGS sequence"/>
</dbReference>
<dbReference type="RefSeq" id="WP_087714010.1">
    <property type="nucleotide sequence ID" value="NZ_MWPH01000001.1"/>
</dbReference>
<dbReference type="Pfam" id="PF04229">
    <property type="entry name" value="GrpB"/>
    <property type="match status" value="1"/>
</dbReference>
<dbReference type="EMBL" id="MWPH01000001">
    <property type="protein sequence ID" value="OVE85945.1"/>
    <property type="molecule type" value="Genomic_DNA"/>
</dbReference>
<dbReference type="InterPro" id="IPR043519">
    <property type="entry name" value="NT_sf"/>
</dbReference>
<evidence type="ECO:0000313" key="2">
    <source>
        <dbReference type="Proteomes" id="UP000196084"/>
    </source>
</evidence>
<accession>A0A202ECK1</accession>
<keyword evidence="2" id="KW-1185">Reference proteome</keyword>
<dbReference type="PANTHER" id="PTHR34822">
    <property type="entry name" value="GRPB DOMAIN PROTEIN (AFU_ORTHOLOGUE AFUA_1G01530)"/>
    <property type="match status" value="1"/>
</dbReference>
<organism evidence="1 2">
    <name type="scientific">Natronolimnobius baerhuensis</name>
    <dbReference type="NCBI Taxonomy" id="253108"/>
    <lineage>
        <taxon>Archaea</taxon>
        <taxon>Methanobacteriati</taxon>
        <taxon>Methanobacteriota</taxon>
        <taxon>Stenosarchaea group</taxon>
        <taxon>Halobacteria</taxon>
        <taxon>Halobacteriales</taxon>
        <taxon>Natrialbaceae</taxon>
        <taxon>Natronolimnobius</taxon>
    </lineage>
</organism>
<gene>
    <name evidence="1" type="ORF">B2G88_03810</name>
</gene>